<feature type="compositionally biased region" description="Polar residues" evidence="1">
    <location>
        <begin position="129"/>
        <end position="149"/>
    </location>
</feature>
<dbReference type="InterPro" id="IPR024368">
    <property type="entry name" value="Ecl1/2/3"/>
</dbReference>
<dbReference type="Pfam" id="PF12855">
    <property type="entry name" value="Ecl1"/>
    <property type="match status" value="1"/>
</dbReference>
<proteinExistence type="predicted"/>
<name>A0A177BV33_9PLEO</name>
<dbReference type="GeneID" id="28768787"/>
<feature type="compositionally biased region" description="Polar residues" evidence="1">
    <location>
        <begin position="191"/>
        <end position="223"/>
    </location>
</feature>
<dbReference type="OrthoDB" id="3599883at2759"/>
<reference evidence="2 3" key="1">
    <citation type="submission" date="2016-05" db="EMBL/GenBank/DDBJ databases">
        <title>Comparative analysis of secretome profiles of manganese(II)-oxidizing ascomycete fungi.</title>
        <authorList>
            <consortium name="DOE Joint Genome Institute"/>
            <person name="Zeiner C.A."/>
            <person name="Purvine S.O."/>
            <person name="Zink E.M."/>
            <person name="Wu S."/>
            <person name="Pasa-Tolic L."/>
            <person name="Chaput D.L."/>
            <person name="Haridas S."/>
            <person name="Grigoriev I.V."/>
            <person name="Santelli C.M."/>
            <person name="Hansel C.M."/>
        </authorList>
    </citation>
    <scope>NUCLEOTIDE SEQUENCE [LARGE SCALE GENOMIC DNA]</scope>
    <source>
        <strain evidence="2 3">AP3s5-JAC2a</strain>
    </source>
</reference>
<dbReference type="EMBL" id="KV441562">
    <property type="protein sequence ID" value="OAF99333.1"/>
    <property type="molecule type" value="Genomic_DNA"/>
</dbReference>
<protein>
    <submittedName>
        <fullName evidence="2">Uncharacterized protein</fullName>
    </submittedName>
</protein>
<feature type="compositionally biased region" description="Basic and acidic residues" evidence="1">
    <location>
        <begin position="153"/>
        <end position="165"/>
    </location>
</feature>
<dbReference type="InParanoid" id="A0A177BV33"/>
<evidence type="ECO:0000313" key="3">
    <source>
        <dbReference type="Proteomes" id="UP000077069"/>
    </source>
</evidence>
<gene>
    <name evidence="2" type="ORF">CC84DRAFT_1264311</name>
</gene>
<dbReference type="AlphaFoldDB" id="A0A177BV33"/>
<accession>A0A177BV33</accession>
<organism evidence="2 3">
    <name type="scientific">Paraphaeosphaeria sporulosa</name>
    <dbReference type="NCBI Taxonomy" id="1460663"/>
    <lineage>
        <taxon>Eukaryota</taxon>
        <taxon>Fungi</taxon>
        <taxon>Dikarya</taxon>
        <taxon>Ascomycota</taxon>
        <taxon>Pezizomycotina</taxon>
        <taxon>Dothideomycetes</taxon>
        <taxon>Pleosporomycetidae</taxon>
        <taxon>Pleosporales</taxon>
        <taxon>Massarineae</taxon>
        <taxon>Didymosphaeriaceae</taxon>
        <taxon>Paraphaeosphaeria</taxon>
    </lineage>
</organism>
<feature type="region of interest" description="Disordered" evidence="1">
    <location>
        <begin position="1"/>
        <end position="46"/>
    </location>
</feature>
<dbReference type="RefSeq" id="XP_018029699.1">
    <property type="nucleotide sequence ID" value="XM_018185301.1"/>
</dbReference>
<evidence type="ECO:0000256" key="1">
    <source>
        <dbReference type="SAM" id="MobiDB-lite"/>
    </source>
</evidence>
<keyword evidence="3" id="KW-1185">Reference proteome</keyword>
<sequence>MATHTRQVSHTKRPLPAHARPSKPAPLSKRSSSHGASKKAVPLHKKEEEIEDEDLMATSFLQFCTTCEKQIIVPCNAVLYCSESCRKKDTEKQFIFAPDQSPPLTPFSQLSNFSFEDLHFRDIVPPRSPTQLRSNRSSCAFSDLSSDDNAASGDEKPRQHSDASRYLRHCQLTTYSDAAATIRPRRPHYSRASTSHVNFSAAPSLSHTPASSISYSMPYTPSTRPLPPRTNPSSSSYTHKSIDLVTPLTYASTAPSSPRQYSLKSHAETATSASTIEGEIMYAKTPIASMSPANGSLGRLLASSSH</sequence>
<feature type="region of interest" description="Disordered" evidence="1">
    <location>
        <begin position="181"/>
        <end position="239"/>
    </location>
</feature>
<evidence type="ECO:0000313" key="2">
    <source>
        <dbReference type="EMBL" id="OAF99333.1"/>
    </source>
</evidence>
<feature type="region of interest" description="Disordered" evidence="1">
    <location>
        <begin position="126"/>
        <end position="166"/>
    </location>
</feature>
<dbReference type="Proteomes" id="UP000077069">
    <property type="component" value="Unassembled WGS sequence"/>
</dbReference>